<gene>
    <name evidence="2" type="ORF">FSARC_14997</name>
</gene>
<name>A0A8H4SP73_9HYPO</name>
<keyword evidence="3" id="KW-1185">Reference proteome</keyword>
<proteinExistence type="predicted"/>
<dbReference type="OrthoDB" id="5234017at2759"/>
<sequence length="431" mass="48997">MTDQLPLRLFQDIKGAVRRYDSIFNAIKSPHTVYQQKTTAIRTRITQIWSSLATTPADQIQKLQEDVIELGGQLKELEIDHKTNIKKYERDYNQKLQDAADSFRAHVAEFIGPPNIQSHTPAVSTAVSTDQPLENDSNDLAIPSPLPDLTPRSQRILPSPASPLGDSITVGSTTARGLRKSALETAPATGKKRKAGFSNPSRNKRRRGVQEGEQEPEDENLDHLASNHHVSASPSKSTRRHTRHNPRRSNEDDDEEFEGITNPEAGNIYLAFWEMSQEWFAVLVLPMKDLETVGVPGSIESLGLAEPLPPCYRYNRTNGTYSWAKRYQDGQPMVKDRMFPVMYFDGRDFPARSAVGWISAKDLRKFDSRARNGHIPHIRSVRKYLRAHPSRASTAPSQEQQQERRQREIEDDEDGEYRQEEEEEEAEEEED</sequence>
<feature type="region of interest" description="Disordered" evidence="1">
    <location>
        <begin position="386"/>
        <end position="431"/>
    </location>
</feature>
<feature type="compositionally biased region" description="Basic residues" evidence="1">
    <location>
        <begin position="237"/>
        <end position="247"/>
    </location>
</feature>
<accession>A0A8H4SP73</accession>
<reference evidence="2" key="1">
    <citation type="journal article" date="2020" name="BMC Genomics">
        <title>Correction to: Identification and distribution of gene clusters required for synthesis of sphingolipid metabolism inhibitors in diverse species of the filamentous fungus Fusarium.</title>
        <authorList>
            <person name="Kim H.S."/>
            <person name="Lohmar J.M."/>
            <person name="Busman M."/>
            <person name="Brown D.W."/>
            <person name="Naumann T.A."/>
            <person name="Divon H.H."/>
            <person name="Lysoe E."/>
            <person name="Uhlig S."/>
            <person name="Proctor R.H."/>
        </authorList>
    </citation>
    <scope>NUCLEOTIDE SEQUENCE</scope>
    <source>
        <strain evidence="2">NRRL 20472</strain>
    </source>
</reference>
<organism evidence="2 3">
    <name type="scientific">Fusarium sarcochroum</name>
    <dbReference type="NCBI Taxonomy" id="1208366"/>
    <lineage>
        <taxon>Eukaryota</taxon>
        <taxon>Fungi</taxon>
        <taxon>Dikarya</taxon>
        <taxon>Ascomycota</taxon>
        <taxon>Pezizomycotina</taxon>
        <taxon>Sordariomycetes</taxon>
        <taxon>Hypocreomycetidae</taxon>
        <taxon>Hypocreales</taxon>
        <taxon>Nectriaceae</taxon>
        <taxon>Fusarium</taxon>
        <taxon>Fusarium lateritium species complex</taxon>
    </lineage>
</organism>
<evidence type="ECO:0000313" key="2">
    <source>
        <dbReference type="EMBL" id="KAF4943177.1"/>
    </source>
</evidence>
<feature type="compositionally biased region" description="Acidic residues" evidence="1">
    <location>
        <begin position="409"/>
        <end position="431"/>
    </location>
</feature>
<dbReference type="AlphaFoldDB" id="A0A8H4SP73"/>
<protein>
    <submittedName>
        <fullName evidence="2">Uncharacterized protein</fullName>
    </submittedName>
</protein>
<comment type="caution">
    <text evidence="2">The sequence shown here is derived from an EMBL/GenBank/DDBJ whole genome shotgun (WGS) entry which is preliminary data.</text>
</comment>
<reference evidence="2" key="2">
    <citation type="submission" date="2020-05" db="EMBL/GenBank/DDBJ databases">
        <authorList>
            <person name="Kim H.-S."/>
            <person name="Proctor R.H."/>
            <person name="Brown D.W."/>
        </authorList>
    </citation>
    <scope>NUCLEOTIDE SEQUENCE</scope>
    <source>
        <strain evidence="2">NRRL 20472</strain>
    </source>
</reference>
<feature type="non-terminal residue" evidence="2">
    <location>
        <position position="1"/>
    </location>
</feature>
<evidence type="ECO:0000313" key="3">
    <source>
        <dbReference type="Proteomes" id="UP000622797"/>
    </source>
</evidence>
<dbReference type="EMBL" id="JABEXW010001664">
    <property type="protein sequence ID" value="KAF4943177.1"/>
    <property type="molecule type" value="Genomic_DNA"/>
</dbReference>
<evidence type="ECO:0000256" key="1">
    <source>
        <dbReference type="SAM" id="MobiDB-lite"/>
    </source>
</evidence>
<feature type="region of interest" description="Disordered" evidence="1">
    <location>
        <begin position="114"/>
        <end position="260"/>
    </location>
</feature>
<dbReference type="Proteomes" id="UP000622797">
    <property type="component" value="Unassembled WGS sequence"/>
</dbReference>
<feature type="compositionally biased region" description="Polar residues" evidence="1">
    <location>
        <begin position="115"/>
        <end position="135"/>
    </location>
</feature>